<reference evidence="2 3" key="1">
    <citation type="journal article" date="2018" name="Mol. Biol. Evol.">
        <title>Analysis of the draft genome of the red seaweed Gracilariopsis chorda provides insights into genome size evolution in Rhodophyta.</title>
        <authorList>
            <person name="Lee J."/>
            <person name="Yang E.C."/>
            <person name="Graf L."/>
            <person name="Yang J.H."/>
            <person name="Qiu H."/>
            <person name="Zel Zion U."/>
            <person name="Chan C.X."/>
            <person name="Stephens T.G."/>
            <person name="Weber A.P.M."/>
            <person name="Boo G.H."/>
            <person name="Boo S.M."/>
            <person name="Kim K.M."/>
            <person name="Shin Y."/>
            <person name="Jung M."/>
            <person name="Lee S.J."/>
            <person name="Yim H.S."/>
            <person name="Lee J.H."/>
            <person name="Bhattacharya D."/>
            <person name="Yoon H.S."/>
        </authorList>
    </citation>
    <scope>NUCLEOTIDE SEQUENCE [LARGE SCALE GENOMIC DNA]</scope>
    <source>
        <strain evidence="2 3">SKKU-2015</strain>
        <tissue evidence="2">Whole body</tissue>
    </source>
</reference>
<feature type="region of interest" description="Disordered" evidence="1">
    <location>
        <begin position="153"/>
        <end position="181"/>
    </location>
</feature>
<dbReference type="AlphaFoldDB" id="A0A2V3J4Z7"/>
<protein>
    <submittedName>
        <fullName evidence="2">Uncharacterized protein</fullName>
    </submittedName>
</protein>
<dbReference type="EMBL" id="NBIV01000013">
    <property type="protein sequence ID" value="PXF48450.1"/>
    <property type="molecule type" value="Genomic_DNA"/>
</dbReference>
<comment type="caution">
    <text evidence="2">The sequence shown here is derived from an EMBL/GenBank/DDBJ whole genome shotgun (WGS) entry which is preliminary data.</text>
</comment>
<evidence type="ECO:0000313" key="3">
    <source>
        <dbReference type="Proteomes" id="UP000247409"/>
    </source>
</evidence>
<feature type="compositionally biased region" description="Polar residues" evidence="1">
    <location>
        <begin position="162"/>
        <end position="173"/>
    </location>
</feature>
<evidence type="ECO:0000256" key="1">
    <source>
        <dbReference type="SAM" id="MobiDB-lite"/>
    </source>
</evidence>
<proteinExistence type="predicted"/>
<evidence type="ECO:0000313" key="2">
    <source>
        <dbReference type="EMBL" id="PXF48450.1"/>
    </source>
</evidence>
<sequence>MVEEQIRPGEPGRPRYVVFGGDQPSHRMFCKLWAESLSAHRTRTVQGGQDAGADKGTKCPLHEWMIPFPGFFHAEKQAMYALCKEMLDGLGIEELARCAGFSPSILENILKHAHARNNRPVLLNLACAMIIHLVDITLLEDASLSSEVANLHKTRSEKKVSSDGSTGACSSRTAPPHPNELHASLYSATHHVVIEDIL</sequence>
<organism evidence="2 3">
    <name type="scientific">Gracilariopsis chorda</name>
    <dbReference type="NCBI Taxonomy" id="448386"/>
    <lineage>
        <taxon>Eukaryota</taxon>
        <taxon>Rhodophyta</taxon>
        <taxon>Florideophyceae</taxon>
        <taxon>Rhodymeniophycidae</taxon>
        <taxon>Gracilariales</taxon>
        <taxon>Gracilariaceae</taxon>
        <taxon>Gracilariopsis</taxon>
    </lineage>
</organism>
<keyword evidence="3" id="KW-1185">Reference proteome</keyword>
<gene>
    <name evidence="2" type="ORF">BWQ96_01619</name>
</gene>
<accession>A0A2V3J4Z7</accession>
<name>A0A2V3J4Z7_9FLOR</name>
<dbReference type="Proteomes" id="UP000247409">
    <property type="component" value="Unassembled WGS sequence"/>
</dbReference>